<sequence>MYCNNELWKLFKLLKQRMNEVAMKKRVHRILENSLAELYPENQLYLKGSTVNKLGSHNSDLDLTLVMPSSVSTSCNDILAFETLVCAKNHLQNQPLLPKSTLLMLGFPFCNCVTGIYNSHLLRYFAELDERFVAMAVVIKKHCCKNGVLDSPNGRLNSYAITLMIVHFLQCGVHPPHPSNLMALFPLIFDGKSTAVEKLEYNWVLPIPKIAENKRTLAELVLGFYNYYTEFDYENDGVSISEARVFSKEEKEDVIDILTTLFIWKTHMNMTLWPEI</sequence>
<dbReference type="PANTHER" id="PTHR12271">
    <property type="entry name" value="POLY A POLYMERASE CID PAP -RELATED"/>
    <property type="match status" value="1"/>
</dbReference>
<keyword evidence="5" id="KW-0460">Magnesium</keyword>
<dbReference type="Pfam" id="PF03828">
    <property type="entry name" value="PAP_assoc"/>
    <property type="match status" value="1"/>
</dbReference>
<keyword evidence="4" id="KW-0479">Metal-binding</keyword>
<evidence type="ECO:0000259" key="6">
    <source>
        <dbReference type="Pfam" id="PF03828"/>
    </source>
</evidence>
<evidence type="ECO:0000256" key="2">
    <source>
        <dbReference type="ARBA" id="ARBA00001946"/>
    </source>
</evidence>
<dbReference type="SUPFAM" id="SSF81301">
    <property type="entry name" value="Nucleotidyltransferase"/>
    <property type="match status" value="1"/>
</dbReference>
<comment type="cofactor">
    <cofactor evidence="2">
        <name>Mg(2+)</name>
        <dbReference type="ChEBI" id="CHEBI:18420"/>
    </cofactor>
</comment>
<dbReference type="InterPro" id="IPR043519">
    <property type="entry name" value="NT_sf"/>
</dbReference>
<dbReference type="SUPFAM" id="SSF81631">
    <property type="entry name" value="PAP/OAS1 substrate-binding domain"/>
    <property type="match status" value="1"/>
</dbReference>
<feature type="domain" description="PAP-associated" evidence="6">
    <location>
        <begin position="216"/>
        <end position="253"/>
    </location>
</feature>
<keyword evidence="8" id="KW-1185">Reference proteome</keyword>
<evidence type="ECO:0000313" key="9">
    <source>
        <dbReference type="WBParaSite" id="jg23050"/>
    </source>
</evidence>
<evidence type="ECO:0000256" key="1">
    <source>
        <dbReference type="ARBA" id="ARBA00001936"/>
    </source>
</evidence>
<dbReference type="InterPro" id="IPR054708">
    <property type="entry name" value="MTPAP-like_central"/>
</dbReference>
<comment type="cofactor">
    <cofactor evidence="1">
        <name>Mn(2+)</name>
        <dbReference type="ChEBI" id="CHEBI:29035"/>
    </cofactor>
</comment>
<dbReference type="PANTHER" id="PTHR12271:SF117">
    <property type="entry name" value="PAP-ASSOCIATED DOMAIN-CONTAINING PROTEIN"/>
    <property type="match status" value="1"/>
</dbReference>
<dbReference type="GO" id="GO:1990817">
    <property type="term" value="F:poly(A) RNA polymerase activity"/>
    <property type="evidence" value="ECO:0007669"/>
    <property type="project" value="UniProtKB-ARBA"/>
</dbReference>
<accession>A0A915DS06</accession>
<dbReference type="AlphaFoldDB" id="A0A915DS06"/>
<protein>
    <submittedName>
        <fullName evidence="9">PAP-associated domain-containing protein</fullName>
    </submittedName>
</protein>
<dbReference type="Gene3D" id="1.10.1410.10">
    <property type="match status" value="1"/>
</dbReference>
<dbReference type="GO" id="GO:0031123">
    <property type="term" value="P:RNA 3'-end processing"/>
    <property type="evidence" value="ECO:0007669"/>
    <property type="project" value="TreeGrafter"/>
</dbReference>
<dbReference type="Proteomes" id="UP000887574">
    <property type="component" value="Unplaced"/>
</dbReference>
<dbReference type="Pfam" id="PF22600">
    <property type="entry name" value="MTPAP-like_central"/>
    <property type="match status" value="1"/>
</dbReference>
<feature type="domain" description="Poly(A) RNA polymerase mitochondrial-like central palm" evidence="7">
    <location>
        <begin position="4"/>
        <end position="93"/>
    </location>
</feature>
<reference evidence="9" key="1">
    <citation type="submission" date="2022-11" db="UniProtKB">
        <authorList>
            <consortium name="WormBaseParasite"/>
        </authorList>
    </citation>
    <scope>IDENTIFICATION</scope>
</reference>
<keyword evidence="3" id="KW-0808">Transferase</keyword>
<proteinExistence type="predicted"/>
<evidence type="ECO:0000259" key="7">
    <source>
        <dbReference type="Pfam" id="PF22600"/>
    </source>
</evidence>
<evidence type="ECO:0000256" key="5">
    <source>
        <dbReference type="ARBA" id="ARBA00022842"/>
    </source>
</evidence>
<name>A0A915DS06_9BILA</name>
<dbReference type="GO" id="GO:0005737">
    <property type="term" value="C:cytoplasm"/>
    <property type="evidence" value="ECO:0007669"/>
    <property type="project" value="UniProtKB-SubCell"/>
</dbReference>
<dbReference type="GO" id="GO:0046872">
    <property type="term" value="F:metal ion binding"/>
    <property type="evidence" value="ECO:0007669"/>
    <property type="project" value="UniProtKB-KW"/>
</dbReference>
<dbReference type="InterPro" id="IPR002058">
    <property type="entry name" value="PAP_assoc"/>
</dbReference>
<organism evidence="8 9">
    <name type="scientific">Ditylenchus dipsaci</name>
    <dbReference type="NCBI Taxonomy" id="166011"/>
    <lineage>
        <taxon>Eukaryota</taxon>
        <taxon>Metazoa</taxon>
        <taxon>Ecdysozoa</taxon>
        <taxon>Nematoda</taxon>
        <taxon>Chromadorea</taxon>
        <taxon>Rhabditida</taxon>
        <taxon>Tylenchina</taxon>
        <taxon>Tylenchomorpha</taxon>
        <taxon>Sphaerularioidea</taxon>
        <taxon>Anguinidae</taxon>
        <taxon>Anguininae</taxon>
        <taxon>Ditylenchus</taxon>
    </lineage>
</organism>
<evidence type="ECO:0000256" key="3">
    <source>
        <dbReference type="ARBA" id="ARBA00022679"/>
    </source>
</evidence>
<evidence type="ECO:0000256" key="4">
    <source>
        <dbReference type="ARBA" id="ARBA00022723"/>
    </source>
</evidence>
<dbReference type="WBParaSite" id="jg23050">
    <property type="protein sequence ID" value="jg23050"/>
    <property type="gene ID" value="jg23050"/>
</dbReference>
<evidence type="ECO:0000313" key="8">
    <source>
        <dbReference type="Proteomes" id="UP000887574"/>
    </source>
</evidence>
<dbReference type="Gene3D" id="3.30.460.10">
    <property type="entry name" value="Beta Polymerase, domain 2"/>
    <property type="match status" value="1"/>
</dbReference>